<dbReference type="Gene3D" id="3.40.50.300">
    <property type="entry name" value="P-loop containing nucleotide triphosphate hydrolases"/>
    <property type="match status" value="1"/>
</dbReference>
<dbReference type="AlphaFoldDB" id="A0A5C5UZF0"/>
<gene>
    <name evidence="3" type="primary">pilT_3</name>
    <name evidence="3" type="ORF">KOR34_44170</name>
</gene>
<keyword evidence="4" id="KW-1185">Reference proteome</keyword>
<name>A0A5C5UZF0_9BACT</name>
<evidence type="ECO:0000256" key="1">
    <source>
        <dbReference type="ARBA" id="ARBA00006611"/>
    </source>
</evidence>
<dbReference type="EMBL" id="SIHJ01000004">
    <property type="protein sequence ID" value="TWT31043.1"/>
    <property type="molecule type" value="Genomic_DNA"/>
</dbReference>
<dbReference type="Proteomes" id="UP000316714">
    <property type="component" value="Unassembled WGS sequence"/>
</dbReference>
<dbReference type="SUPFAM" id="SSF52540">
    <property type="entry name" value="P-loop containing nucleoside triphosphate hydrolases"/>
    <property type="match status" value="1"/>
</dbReference>
<dbReference type="GO" id="GO:0016887">
    <property type="term" value="F:ATP hydrolysis activity"/>
    <property type="evidence" value="ECO:0007669"/>
    <property type="project" value="InterPro"/>
</dbReference>
<dbReference type="Pfam" id="PF00437">
    <property type="entry name" value="T2SSE"/>
    <property type="match status" value="1"/>
</dbReference>
<comment type="caution">
    <text evidence="3">The sequence shown here is derived from an EMBL/GenBank/DDBJ whole genome shotgun (WGS) entry which is preliminary data.</text>
</comment>
<dbReference type="RefSeq" id="WP_146568235.1">
    <property type="nucleotide sequence ID" value="NZ_SIHJ01000004.1"/>
</dbReference>
<feature type="domain" description="Bacterial type II secretion system protein E" evidence="2">
    <location>
        <begin position="214"/>
        <end position="228"/>
    </location>
</feature>
<evidence type="ECO:0000313" key="3">
    <source>
        <dbReference type="EMBL" id="TWT31043.1"/>
    </source>
</evidence>
<dbReference type="InterPro" id="IPR050921">
    <property type="entry name" value="T4SS_GSP_E_ATPase"/>
</dbReference>
<evidence type="ECO:0000313" key="4">
    <source>
        <dbReference type="Proteomes" id="UP000316714"/>
    </source>
</evidence>
<dbReference type="NCBIfam" id="TIGR01420">
    <property type="entry name" value="pilT_fam"/>
    <property type="match status" value="1"/>
</dbReference>
<dbReference type="InterPro" id="IPR006321">
    <property type="entry name" value="PilT/PilU"/>
</dbReference>
<dbReference type="PANTHER" id="PTHR30486:SF16">
    <property type="entry name" value="TWITCHING MOTILITY PROTEIN PILT"/>
    <property type="match status" value="1"/>
</dbReference>
<dbReference type="Gene3D" id="3.30.450.90">
    <property type="match status" value="1"/>
</dbReference>
<accession>A0A5C5UZF0</accession>
<dbReference type="GO" id="GO:0005524">
    <property type="term" value="F:ATP binding"/>
    <property type="evidence" value="ECO:0007669"/>
    <property type="project" value="InterPro"/>
</dbReference>
<comment type="similarity">
    <text evidence="1">Belongs to the GSP E family.</text>
</comment>
<dbReference type="CDD" id="cd01131">
    <property type="entry name" value="PilT"/>
    <property type="match status" value="1"/>
</dbReference>
<evidence type="ECO:0000259" key="2">
    <source>
        <dbReference type="PROSITE" id="PS00662"/>
    </source>
</evidence>
<reference evidence="3 4" key="1">
    <citation type="submission" date="2019-02" db="EMBL/GenBank/DDBJ databases">
        <title>Deep-cultivation of Planctomycetes and their phenomic and genomic characterization uncovers novel biology.</title>
        <authorList>
            <person name="Wiegand S."/>
            <person name="Jogler M."/>
            <person name="Boedeker C."/>
            <person name="Pinto D."/>
            <person name="Vollmers J."/>
            <person name="Rivas-Marin E."/>
            <person name="Kohn T."/>
            <person name="Peeters S.H."/>
            <person name="Heuer A."/>
            <person name="Rast P."/>
            <person name="Oberbeckmann S."/>
            <person name="Bunk B."/>
            <person name="Jeske O."/>
            <person name="Meyerdierks A."/>
            <person name="Storesund J.E."/>
            <person name="Kallscheuer N."/>
            <person name="Luecker S."/>
            <person name="Lage O.M."/>
            <person name="Pohl T."/>
            <person name="Merkel B.J."/>
            <person name="Hornburger P."/>
            <person name="Mueller R.-W."/>
            <person name="Bruemmer F."/>
            <person name="Labrenz M."/>
            <person name="Spormann A.M."/>
            <person name="Op Den Camp H."/>
            <person name="Overmann J."/>
            <person name="Amann R."/>
            <person name="Jetten M.S.M."/>
            <person name="Mascher T."/>
            <person name="Medema M.H."/>
            <person name="Devos D.P."/>
            <person name="Kaster A.-K."/>
            <person name="Ovreas L."/>
            <person name="Rohde M."/>
            <person name="Galperin M.Y."/>
            <person name="Jogler C."/>
        </authorList>
    </citation>
    <scope>NUCLEOTIDE SEQUENCE [LARGE SCALE GENOMIC DNA]</scope>
    <source>
        <strain evidence="3 4">KOR34</strain>
    </source>
</reference>
<sequence length="382" mass="42346">MASVAEAVKSGLIPNTADLEVNKLFRACVKQEASDLHLKVGKPPMMRVGGTLRALNSPPIRDEEMLHLLYPLMNDRSRKIFERDGGADFAHTVAVDGTEWRFRVNLLQQLGHMGLVARRVNNFIPDFEGLYLPSTVENLCKFDQGMILLAGVTGSGKSTTIGSMLNWINRHYRKHILTLEDPIEFVFTEDKCLVNQREIGLDVIDFEIGMKHAVRQDPDIILVGEMRDKETFMTAIHAAETGHLVFGTIHASSASSTIGRILDLFPQDMHPALRSAIAFNMKGIIAQKLLKSIKPGVSRVPTVEIMNFTPLIRKLVLEEQDSKLGDAIRIGAEDGMQNFTQSLKGLVDKELIDRTVAMEVAPDPEQLKMALKGIDVSQGGIL</sequence>
<protein>
    <submittedName>
        <fullName evidence="3">Twitching mobility protein</fullName>
    </submittedName>
</protein>
<dbReference type="PROSITE" id="PS00662">
    <property type="entry name" value="T2SP_E"/>
    <property type="match status" value="1"/>
</dbReference>
<proteinExistence type="inferred from homology"/>
<dbReference type="InterPro" id="IPR001482">
    <property type="entry name" value="T2SS/T4SS_dom"/>
</dbReference>
<dbReference type="OrthoDB" id="9808272at2"/>
<dbReference type="InterPro" id="IPR027417">
    <property type="entry name" value="P-loop_NTPase"/>
</dbReference>
<organism evidence="3 4">
    <name type="scientific">Posidoniimonas corsicana</name>
    <dbReference type="NCBI Taxonomy" id="1938618"/>
    <lineage>
        <taxon>Bacteria</taxon>
        <taxon>Pseudomonadati</taxon>
        <taxon>Planctomycetota</taxon>
        <taxon>Planctomycetia</taxon>
        <taxon>Pirellulales</taxon>
        <taxon>Lacipirellulaceae</taxon>
        <taxon>Posidoniimonas</taxon>
    </lineage>
</organism>
<dbReference type="PANTHER" id="PTHR30486">
    <property type="entry name" value="TWITCHING MOTILITY PROTEIN PILT"/>
    <property type="match status" value="1"/>
</dbReference>